<dbReference type="Pfam" id="PF02407">
    <property type="entry name" value="Viral_Rep"/>
    <property type="match status" value="1"/>
</dbReference>
<keyword evidence="8" id="KW-0548">Nucleotidyltransferase</keyword>
<keyword evidence="15" id="KW-0347">Helicase</keyword>
<evidence type="ECO:0000256" key="8">
    <source>
        <dbReference type="ARBA" id="ARBA00022695"/>
    </source>
</evidence>
<keyword evidence="6" id="KW-1048">Host nucleus</keyword>
<organism evidence="24 25">
    <name type="scientific">Kirkovirus Equ1</name>
    <dbReference type="NCBI Taxonomy" id="1673637"/>
    <lineage>
        <taxon>Viruses</taxon>
        <taxon>Monodnaviria</taxon>
        <taxon>Shotokuvirae</taxon>
        <taxon>Cressdnaviricota</taxon>
        <taxon>Arfiviricetes</taxon>
        <taxon>Rohanvirales</taxon>
        <taxon>Kirkoviridae</taxon>
        <taxon>Halavirus</taxon>
        <taxon>Halavirus bele</taxon>
    </lineage>
</organism>
<dbReference type="GO" id="GO:0046872">
    <property type="term" value="F:metal ion binding"/>
    <property type="evidence" value="ECO:0007669"/>
    <property type="project" value="UniProtKB-KW"/>
</dbReference>
<feature type="domain" description="CRESS-DNA virus Rep endonuclease" evidence="23">
    <location>
        <begin position="2"/>
        <end position="102"/>
    </location>
</feature>
<evidence type="ECO:0000256" key="4">
    <source>
        <dbReference type="ARBA" id="ARBA00008545"/>
    </source>
</evidence>
<keyword evidence="11" id="KW-0479">Metal-binding</keyword>
<evidence type="ECO:0000313" key="24">
    <source>
        <dbReference type="EMBL" id="AKN50602.1"/>
    </source>
</evidence>
<evidence type="ECO:0000256" key="19">
    <source>
        <dbReference type="ARBA" id="ARBA00023268"/>
    </source>
</evidence>
<dbReference type="Gene3D" id="3.40.1310.20">
    <property type="match status" value="1"/>
</dbReference>
<dbReference type="GO" id="GO:0016779">
    <property type="term" value="F:nucleotidyltransferase activity"/>
    <property type="evidence" value="ECO:0007669"/>
    <property type="project" value="UniProtKB-KW"/>
</dbReference>
<evidence type="ECO:0000256" key="9">
    <source>
        <dbReference type="ARBA" id="ARBA00022705"/>
    </source>
</evidence>
<evidence type="ECO:0000256" key="16">
    <source>
        <dbReference type="ARBA" id="ARBA00022840"/>
    </source>
</evidence>
<evidence type="ECO:0000313" key="25">
    <source>
        <dbReference type="Proteomes" id="UP000281103"/>
    </source>
</evidence>
<dbReference type="GO" id="GO:0003724">
    <property type="term" value="F:RNA helicase activity"/>
    <property type="evidence" value="ECO:0007669"/>
    <property type="project" value="InterPro"/>
</dbReference>
<evidence type="ECO:0000256" key="2">
    <source>
        <dbReference type="ARBA" id="ARBA00001946"/>
    </source>
</evidence>
<evidence type="ECO:0000256" key="1">
    <source>
        <dbReference type="ARBA" id="ARBA00001936"/>
    </source>
</evidence>
<comment type="subcellular location">
    <subcellularLocation>
        <location evidence="3">Host nucleus</location>
    </subcellularLocation>
</comment>
<dbReference type="PROSITE" id="PS52020">
    <property type="entry name" value="CRESS_DNA_REP"/>
    <property type="match status" value="1"/>
</dbReference>
<evidence type="ECO:0000256" key="12">
    <source>
        <dbReference type="ARBA" id="ARBA00022741"/>
    </source>
</evidence>
<evidence type="ECO:0000256" key="15">
    <source>
        <dbReference type="ARBA" id="ARBA00022806"/>
    </source>
</evidence>
<keyword evidence="18" id="KW-0238">DNA-binding</keyword>
<evidence type="ECO:0000256" key="11">
    <source>
        <dbReference type="ARBA" id="ARBA00022723"/>
    </source>
</evidence>
<dbReference type="GO" id="GO:0003723">
    <property type="term" value="F:RNA binding"/>
    <property type="evidence" value="ECO:0007669"/>
    <property type="project" value="InterPro"/>
</dbReference>
<accession>A0A0H4AJL3</accession>
<dbReference type="Gene3D" id="3.40.50.300">
    <property type="entry name" value="P-loop containing nucleotide triphosphate hydrolases"/>
    <property type="match status" value="1"/>
</dbReference>
<keyword evidence="17" id="KW-0190">Covalent protein-DNA linkage</keyword>
<dbReference type="GO" id="GO:0003677">
    <property type="term" value="F:DNA binding"/>
    <property type="evidence" value="ECO:0007669"/>
    <property type="project" value="UniProtKB-KW"/>
</dbReference>
<evidence type="ECO:0000259" key="23">
    <source>
        <dbReference type="PROSITE" id="PS52020"/>
    </source>
</evidence>
<comment type="similarity">
    <text evidence="4">Belongs to the nanoviruses/circoviruses replication-associated protein family.</text>
</comment>
<dbReference type="InterPro" id="IPR049912">
    <property type="entry name" value="CRESS_DNA_REP"/>
</dbReference>
<keyword evidence="7" id="KW-0808">Transferase</keyword>
<evidence type="ECO:0000256" key="6">
    <source>
        <dbReference type="ARBA" id="ARBA00022562"/>
    </source>
</evidence>
<keyword evidence="19" id="KW-0511">Multifunctional enzyme</keyword>
<protein>
    <recommendedName>
        <fullName evidence="5">Replication-associated protein</fullName>
    </recommendedName>
    <alternativeName>
        <fullName evidence="20">ATP-dependent helicase Rep</fullName>
    </alternativeName>
    <alternativeName>
        <fullName evidence="21">RepP</fullName>
    </alternativeName>
</protein>
<dbReference type="EMBL" id="KR902498">
    <property type="protein sequence ID" value="AKN50602.1"/>
    <property type="molecule type" value="Genomic_DNA"/>
</dbReference>
<dbReference type="GO" id="GO:0004519">
    <property type="term" value="F:endonuclease activity"/>
    <property type="evidence" value="ECO:0007669"/>
    <property type="project" value="UniProtKB-KW"/>
</dbReference>
<keyword evidence="14" id="KW-0378">Hydrolase</keyword>
<keyword evidence="12" id="KW-0547">Nucleotide-binding</keyword>
<keyword evidence="13" id="KW-0255">Endonuclease</keyword>
<proteinExistence type="inferred from homology"/>
<evidence type="ECO:0000256" key="5">
    <source>
        <dbReference type="ARBA" id="ARBA00014531"/>
    </source>
</evidence>
<evidence type="ECO:0000256" key="3">
    <source>
        <dbReference type="ARBA" id="ARBA00004147"/>
    </source>
</evidence>
<comment type="cofactor">
    <cofactor evidence="2">
        <name>Mg(2+)</name>
        <dbReference type="ChEBI" id="CHEBI:18420"/>
    </cofactor>
</comment>
<dbReference type="SUPFAM" id="SSF52540">
    <property type="entry name" value="P-loop containing nucleoside triphosphate hydrolases"/>
    <property type="match status" value="1"/>
</dbReference>
<keyword evidence="16" id="KW-0067">ATP-binding</keyword>
<keyword evidence="25" id="KW-1185">Reference proteome</keyword>
<evidence type="ECO:0000256" key="10">
    <source>
        <dbReference type="ARBA" id="ARBA00022722"/>
    </source>
</evidence>
<keyword evidence="9" id="KW-0235">DNA replication</keyword>
<evidence type="ECO:0000256" key="18">
    <source>
        <dbReference type="ARBA" id="ARBA00023125"/>
    </source>
</evidence>
<evidence type="ECO:0000256" key="13">
    <source>
        <dbReference type="ARBA" id="ARBA00022759"/>
    </source>
</evidence>
<reference evidence="24 25" key="1">
    <citation type="journal article" date="2015" name="J. Gen. Virol.">
        <title>Exploring the virome of diseased horses.</title>
        <authorList>
            <person name="Li L."/>
            <person name="Giannitti F."/>
            <person name="Low J."/>
            <person name="Keyes C."/>
            <person name="Ullmann L.S."/>
            <person name="Deng X."/>
            <person name="Aleman M."/>
            <person name="Pesavento P.A."/>
            <person name="Pusterla N."/>
            <person name="Delwart E."/>
        </authorList>
    </citation>
    <scope>NUCLEOTIDE SEQUENCE [LARGE SCALE GENOMIC DNA]</scope>
    <source>
        <strain evidence="24">Horse 1</strain>
    </source>
</reference>
<evidence type="ECO:0000256" key="21">
    <source>
        <dbReference type="ARBA" id="ARBA00032243"/>
    </source>
</evidence>
<dbReference type="Proteomes" id="UP000281103">
    <property type="component" value="Segment"/>
</dbReference>
<dbReference type="GO" id="GO:0042025">
    <property type="term" value="C:host cell nucleus"/>
    <property type="evidence" value="ECO:0007669"/>
    <property type="project" value="UniProtKB-SubCell"/>
</dbReference>
<dbReference type="GO" id="GO:0000166">
    <property type="term" value="F:nucleotide binding"/>
    <property type="evidence" value="ECO:0007669"/>
    <property type="project" value="UniProtKB-KW"/>
</dbReference>
<dbReference type="GO" id="GO:0016787">
    <property type="term" value="F:hydrolase activity"/>
    <property type="evidence" value="ECO:0007669"/>
    <property type="project" value="UniProtKB-KW"/>
</dbReference>
<evidence type="ECO:0000256" key="17">
    <source>
        <dbReference type="ARBA" id="ARBA00023124"/>
    </source>
</evidence>
<keyword evidence="10" id="KW-0540">Nuclease</keyword>
<evidence type="ECO:0000256" key="20">
    <source>
        <dbReference type="ARBA" id="ARBA00030754"/>
    </source>
</evidence>
<evidence type="ECO:0000256" key="22">
    <source>
        <dbReference type="ARBA" id="ARBA00049360"/>
    </source>
</evidence>
<sequence>MNTRSRSFVFTINNFTQEEEELIMNLENDPQVVDIVAEEEHLEEGTPHIQGFIKFANQRYRNSICRFLGGRAFVEVARGSLEANINYCSKEDHLIVKKITSAVNKAYDKSRSADEKAKNIINAAKSLNESDFSTTFPNFYLFHRDIYQRFNMEENLKKLKTWDGELRTKNLWIYGPAGVGKSTLARKSLEPFEIYSKAFNKWWNGFEPSCHQRVVLDDYPSSPQGDTLVQHMKIWGDRYVFIGEIKGGHSTIEPNFQFVITSNFSIDECFTKEQDRDAIRRRFREIYLDSRKENLDEWLASVLLE</sequence>
<dbReference type="InterPro" id="IPR000605">
    <property type="entry name" value="Helicase_SF3_ssDNA/RNA_vir"/>
</dbReference>
<evidence type="ECO:0000256" key="7">
    <source>
        <dbReference type="ARBA" id="ARBA00022679"/>
    </source>
</evidence>
<dbReference type="Pfam" id="PF00910">
    <property type="entry name" value="RNA_helicase"/>
    <property type="match status" value="1"/>
</dbReference>
<dbReference type="InterPro" id="IPR027417">
    <property type="entry name" value="P-loop_NTPase"/>
</dbReference>
<dbReference type="GO" id="GO:0006260">
    <property type="term" value="P:DNA replication"/>
    <property type="evidence" value="ECO:0007669"/>
    <property type="project" value="UniProtKB-KW"/>
</dbReference>
<name>A0A0H4AJL3_9VIRU</name>
<comment type="catalytic activity">
    <reaction evidence="22">
        <text>ATP + H2O = ADP + phosphate + H(+)</text>
        <dbReference type="Rhea" id="RHEA:13065"/>
        <dbReference type="ChEBI" id="CHEBI:15377"/>
        <dbReference type="ChEBI" id="CHEBI:15378"/>
        <dbReference type="ChEBI" id="CHEBI:30616"/>
        <dbReference type="ChEBI" id="CHEBI:43474"/>
        <dbReference type="ChEBI" id="CHEBI:456216"/>
    </reaction>
</comment>
<comment type="cofactor">
    <cofactor evidence="1">
        <name>Mn(2+)</name>
        <dbReference type="ChEBI" id="CHEBI:29035"/>
    </cofactor>
</comment>
<evidence type="ECO:0000256" key="14">
    <source>
        <dbReference type="ARBA" id="ARBA00022801"/>
    </source>
</evidence>